<evidence type="ECO:0008006" key="3">
    <source>
        <dbReference type="Google" id="ProtNLM"/>
    </source>
</evidence>
<dbReference type="GeneID" id="24304778"/>
<reference evidence="1 2" key="1">
    <citation type="submission" date="2014-01" db="EMBL/GenBank/DDBJ databases">
        <title>Development of a Comparative Genomic Fingerprinting Assay for High Resolution Genotyping of Arcobacter butzleri.</title>
        <authorList>
            <person name="Webb A.L."/>
            <person name="Inglis G.D."/>
            <person name="Kruczkiewicz P."/>
            <person name="Selinger L.B."/>
            <person name="Taboada E.N."/>
        </authorList>
    </citation>
    <scope>NUCLEOTIDE SEQUENCE [LARGE SCALE GENOMIC DNA]</scope>
    <source>
        <strain evidence="1 2">L348</strain>
    </source>
</reference>
<comment type="caution">
    <text evidence="1">The sequence shown here is derived from an EMBL/GenBank/DDBJ whole genome shotgun (WGS) entry which is preliminary data.</text>
</comment>
<evidence type="ECO:0000313" key="1">
    <source>
        <dbReference type="EMBL" id="KLE01261.1"/>
    </source>
</evidence>
<evidence type="ECO:0000313" key="2">
    <source>
        <dbReference type="Proteomes" id="UP000035514"/>
    </source>
</evidence>
<dbReference type="InterPro" id="IPR010664">
    <property type="entry name" value="LipoPS_assembly_LptC-rel"/>
</dbReference>
<gene>
    <name evidence="1" type="ORF">AA20_03635</name>
</gene>
<dbReference type="Pfam" id="PF06835">
    <property type="entry name" value="LptC"/>
    <property type="match status" value="1"/>
</dbReference>
<dbReference type="EMBL" id="JAIQ01000070">
    <property type="protein sequence ID" value="KLE01261.1"/>
    <property type="molecule type" value="Genomic_DNA"/>
</dbReference>
<organism evidence="1 2">
    <name type="scientific">Aliarcobacter butzleri L348</name>
    <dbReference type="NCBI Taxonomy" id="1447256"/>
    <lineage>
        <taxon>Bacteria</taxon>
        <taxon>Pseudomonadati</taxon>
        <taxon>Campylobacterota</taxon>
        <taxon>Epsilonproteobacteria</taxon>
        <taxon>Campylobacterales</taxon>
        <taxon>Arcobacteraceae</taxon>
        <taxon>Aliarcobacter</taxon>
    </lineage>
</organism>
<dbReference type="Proteomes" id="UP000035514">
    <property type="component" value="Unassembled WGS sequence"/>
</dbReference>
<dbReference type="AlphaFoldDB" id="A0A0G9K4A0"/>
<sequence>MAIKSFIIALLVVASIVYFIPATSLNKNQDTKDIPLLIFDNPIMYTLNENSVNRVVIASNAVRYENRDEMFNADITLKNQDPTQDFNSERLNADKIVKRGGIYTLTDNVKYKRDDFIKINTNHLIYDDINKIAKNDKPFESVYNSHFYKGINLYLDLNNSNIKSKDAHFEIDLNKTKKEK</sequence>
<name>A0A0G9K4A0_9BACT</name>
<proteinExistence type="predicted"/>
<dbReference type="RefSeq" id="WP_004509166.1">
    <property type="nucleotide sequence ID" value="NZ_JAIQ01000070.1"/>
</dbReference>
<dbReference type="PATRIC" id="fig|1447256.3.peg.702"/>
<accession>A0A0G9K4A0</accession>
<protein>
    <recommendedName>
        <fullName evidence="3">LPS export ABC transporter periplasmic protein LptC</fullName>
    </recommendedName>
</protein>